<sequence>MKRRPMPKKAQPPTFKKALNSVKVSRAQRIASWIENRIEKWHITRIILGCVHYYCIAPREELA</sequence>
<reference evidence="1 2" key="1">
    <citation type="journal article" date="2017" name="Antonie Van Leeuwenhoek">
        <title>Rhizobium rhizosphaerae sp. nov., a novel species isolated from rice rhizosphere.</title>
        <authorList>
            <person name="Zhao J.J."/>
            <person name="Zhang J."/>
            <person name="Zhang R.J."/>
            <person name="Zhang C.W."/>
            <person name="Yin H.Q."/>
            <person name="Zhang X.X."/>
        </authorList>
    </citation>
    <scope>NUCLEOTIDE SEQUENCE [LARGE SCALE GENOMIC DNA]</scope>
    <source>
        <strain evidence="1 2">KMM 241</strain>
    </source>
</reference>
<evidence type="ECO:0000313" key="2">
    <source>
        <dbReference type="Proteomes" id="UP000006263"/>
    </source>
</evidence>
<name>K6YGY2_9ALTE</name>
<proteinExistence type="predicted"/>
<dbReference type="EMBL" id="BAEP01000018">
    <property type="protein sequence ID" value="GAC23236.1"/>
    <property type="molecule type" value="Genomic_DNA"/>
</dbReference>
<gene>
    <name evidence="1" type="ORF">GMES_0936</name>
</gene>
<comment type="caution">
    <text evidence="1">The sequence shown here is derived from an EMBL/GenBank/DDBJ whole genome shotgun (WGS) entry which is preliminary data.</text>
</comment>
<protein>
    <submittedName>
        <fullName evidence="1">Uncharacterized protein</fullName>
    </submittedName>
</protein>
<accession>K6YGY2</accession>
<dbReference type="RefSeq" id="WP_006991387.1">
    <property type="nucleotide sequence ID" value="NZ_BAEP01000018.1"/>
</dbReference>
<dbReference type="AlphaFoldDB" id="K6YGY2"/>
<evidence type="ECO:0000313" key="1">
    <source>
        <dbReference type="EMBL" id="GAC23236.1"/>
    </source>
</evidence>
<organism evidence="1 2">
    <name type="scientific">Paraglaciecola mesophila KMM 241</name>
    <dbReference type="NCBI Taxonomy" id="1128912"/>
    <lineage>
        <taxon>Bacteria</taxon>
        <taxon>Pseudomonadati</taxon>
        <taxon>Pseudomonadota</taxon>
        <taxon>Gammaproteobacteria</taxon>
        <taxon>Alteromonadales</taxon>
        <taxon>Alteromonadaceae</taxon>
        <taxon>Paraglaciecola</taxon>
    </lineage>
</organism>
<dbReference type="Proteomes" id="UP000006263">
    <property type="component" value="Unassembled WGS sequence"/>
</dbReference>